<evidence type="ECO:0000256" key="6">
    <source>
        <dbReference type="ARBA" id="ARBA00022576"/>
    </source>
</evidence>
<dbReference type="GO" id="GO:0004015">
    <property type="term" value="F:adenosylmethionine-8-amino-7-oxononanoate transaminase activity"/>
    <property type="evidence" value="ECO:0007669"/>
    <property type="project" value="InterPro"/>
</dbReference>
<comment type="subunit">
    <text evidence="4">Homodimer.</text>
</comment>
<dbReference type="Pfam" id="PF00202">
    <property type="entry name" value="Aminotran_3"/>
    <property type="match status" value="1"/>
</dbReference>
<dbReference type="PANTHER" id="PTHR42684">
    <property type="entry name" value="ADENOSYLMETHIONINE-8-AMINO-7-OXONONANOATE AMINOTRANSFERASE"/>
    <property type="match status" value="1"/>
</dbReference>
<evidence type="ECO:0000256" key="7">
    <source>
        <dbReference type="ARBA" id="ARBA00022679"/>
    </source>
</evidence>
<evidence type="ECO:0000256" key="8">
    <source>
        <dbReference type="ARBA" id="ARBA00022691"/>
    </source>
</evidence>
<evidence type="ECO:0000313" key="11">
    <source>
        <dbReference type="EMBL" id="GER93509.1"/>
    </source>
</evidence>
<comment type="subcellular location">
    <subcellularLocation>
        <location evidence="2">Cytoplasm</location>
    </subcellularLocation>
</comment>
<proteinExistence type="inferred from homology"/>
<dbReference type="InterPro" id="IPR015422">
    <property type="entry name" value="PyrdxlP-dep_Trfase_small"/>
</dbReference>
<dbReference type="GO" id="GO:0030170">
    <property type="term" value="F:pyridoxal phosphate binding"/>
    <property type="evidence" value="ECO:0007669"/>
    <property type="project" value="InterPro"/>
</dbReference>
<keyword evidence="10" id="KW-0663">Pyridoxal phosphate</keyword>
<evidence type="ECO:0000256" key="2">
    <source>
        <dbReference type="ARBA" id="ARBA00004496"/>
    </source>
</evidence>
<keyword evidence="9" id="KW-0093">Biotin biosynthesis</keyword>
<keyword evidence="8" id="KW-0949">S-adenosyl-L-methionine</keyword>
<dbReference type="SUPFAM" id="SSF53383">
    <property type="entry name" value="PLP-dependent transferases"/>
    <property type="match status" value="1"/>
</dbReference>
<evidence type="ECO:0000256" key="4">
    <source>
        <dbReference type="ARBA" id="ARBA00011738"/>
    </source>
</evidence>
<dbReference type="EMBL" id="BLAB01000001">
    <property type="protein sequence ID" value="GER93509.1"/>
    <property type="molecule type" value="Genomic_DNA"/>
</dbReference>
<dbReference type="CDD" id="cd00610">
    <property type="entry name" value="OAT_like"/>
    <property type="match status" value="1"/>
</dbReference>
<gene>
    <name evidence="11" type="ORF">A45J_1255</name>
</gene>
<name>A0A5J4L5N5_9ZZZZ</name>
<dbReference type="Gene3D" id="3.90.1150.10">
    <property type="entry name" value="Aspartate Aminotransferase, domain 1"/>
    <property type="match status" value="1"/>
</dbReference>
<evidence type="ECO:0000256" key="5">
    <source>
        <dbReference type="ARBA" id="ARBA00022490"/>
    </source>
</evidence>
<dbReference type="HAMAP" id="MF_00834">
    <property type="entry name" value="BioA"/>
    <property type="match status" value="1"/>
</dbReference>
<dbReference type="Gene3D" id="3.40.640.10">
    <property type="entry name" value="Type I PLP-dependent aspartate aminotransferase-like (Major domain)"/>
    <property type="match status" value="1"/>
</dbReference>
<dbReference type="InterPro" id="IPR005814">
    <property type="entry name" value="Aminotrans_3"/>
</dbReference>
<evidence type="ECO:0000256" key="9">
    <source>
        <dbReference type="ARBA" id="ARBA00022756"/>
    </source>
</evidence>
<dbReference type="PANTHER" id="PTHR42684:SF17">
    <property type="entry name" value="ADENOSYLMETHIONINE-8-AMINO-7-OXONONANOATE AMINOTRANSFERASE"/>
    <property type="match status" value="1"/>
</dbReference>
<dbReference type="GO" id="GO:0005737">
    <property type="term" value="C:cytoplasm"/>
    <property type="evidence" value="ECO:0007669"/>
    <property type="project" value="UniProtKB-SubCell"/>
</dbReference>
<dbReference type="NCBIfam" id="TIGR00508">
    <property type="entry name" value="bioA"/>
    <property type="match status" value="1"/>
</dbReference>
<dbReference type="PROSITE" id="PS00600">
    <property type="entry name" value="AA_TRANSFER_CLASS_3"/>
    <property type="match status" value="1"/>
</dbReference>
<dbReference type="InterPro" id="IPR015421">
    <property type="entry name" value="PyrdxlP-dep_Trfase_major"/>
</dbReference>
<evidence type="ECO:0000256" key="1">
    <source>
        <dbReference type="ARBA" id="ARBA00001933"/>
    </source>
</evidence>
<reference evidence="11" key="1">
    <citation type="submission" date="2019-10" db="EMBL/GenBank/DDBJ databases">
        <title>Metagenomic sequencing of thiosulfate-disproportionating enrichment culture.</title>
        <authorList>
            <person name="Umezawa K."/>
            <person name="Kojima H."/>
            <person name="Fukui M."/>
        </authorList>
    </citation>
    <scope>NUCLEOTIDE SEQUENCE</scope>
    <source>
        <strain evidence="11">45J</strain>
    </source>
</reference>
<dbReference type="InterPro" id="IPR049704">
    <property type="entry name" value="Aminotrans_3_PPA_site"/>
</dbReference>
<comment type="pathway">
    <text evidence="3">Cofactor biosynthesis; biotin biosynthesis.</text>
</comment>
<dbReference type="InterPro" id="IPR005815">
    <property type="entry name" value="BioA"/>
</dbReference>
<accession>A0A5J4L5N5</accession>
<keyword evidence="6" id="KW-0032">Aminotransferase</keyword>
<evidence type="ECO:0000256" key="10">
    <source>
        <dbReference type="ARBA" id="ARBA00022898"/>
    </source>
</evidence>
<keyword evidence="7" id="KW-0808">Transferase</keyword>
<dbReference type="InterPro" id="IPR015424">
    <property type="entry name" value="PyrdxlP-dep_Trfase"/>
</dbReference>
<dbReference type="AlphaFoldDB" id="A0A5J4L5N5"/>
<organism evidence="11">
    <name type="scientific">hot springs metagenome</name>
    <dbReference type="NCBI Taxonomy" id="433727"/>
    <lineage>
        <taxon>unclassified sequences</taxon>
        <taxon>metagenomes</taxon>
        <taxon>ecological metagenomes</taxon>
    </lineage>
</organism>
<dbReference type="GO" id="GO:0009102">
    <property type="term" value="P:biotin biosynthetic process"/>
    <property type="evidence" value="ECO:0007669"/>
    <property type="project" value="UniProtKB-UniPathway"/>
</dbReference>
<sequence>MNMNYLEEIKKLEELDKKYIWHPFTQMKDWLEEKPIIITEGRDCFIKDIHGKWYIDGVSSIWVNIHGHRKKEIDDAIKKQLDKIAHSTLLGLANIPSIKLAEKLIQIAPKPLAFKSRHFALTKVFYSDNGSTAVEVALKMAFQYWIHKGVKNKHSFLSLKNAYHGDTIGAMSVGGIDIFHKTFEPLFFKTFKAPSPYCYRCELEKTPSECSFECLTEMEDILEKHSDKIAAVIVEPIVQAAGGMIVWPEGYLKRVRELCNKHNVLLIADEIATGFGRTGKMFACEHEDVVPDIMCLSKGITNGYMPLAATLSTDEIYDTFLGEFKDLKTFFHGHSYTGNPLACAAAIASIDLFEKEGTLKSMQPKIALLEKKLKEIADLPNVGNVRNKGLIAGIELVRDKFSKEPYPWEEKIGWKVAYKAREDGVLIRPLGNIIVVMPPLAISVENLNRLMNVIKKAILSVTNN</sequence>
<comment type="caution">
    <text evidence="11">The sequence shown here is derived from an EMBL/GenBank/DDBJ whole genome shotgun (WGS) entry which is preliminary data.</text>
</comment>
<dbReference type="UniPathway" id="UPA00078"/>
<dbReference type="FunFam" id="3.40.640.10:FF:000078">
    <property type="entry name" value="Adenosylmethionine-8-amino-7-oxononanoate aminotransferase"/>
    <property type="match status" value="1"/>
</dbReference>
<comment type="cofactor">
    <cofactor evidence="1">
        <name>pyridoxal 5'-phosphate</name>
        <dbReference type="ChEBI" id="CHEBI:597326"/>
    </cofactor>
</comment>
<evidence type="ECO:0000256" key="3">
    <source>
        <dbReference type="ARBA" id="ARBA00004746"/>
    </source>
</evidence>
<keyword evidence="5" id="KW-0963">Cytoplasm</keyword>
<protein>
    <submittedName>
        <fullName evidence="11">Adenosylmethionine--8-amino-7-oxononanoate transaminase</fullName>
    </submittedName>
</protein>